<accession>A0A8J4YI04</accession>
<feature type="region of interest" description="Disordered" evidence="2">
    <location>
        <begin position="720"/>
        <end position="739"/>
    </location>
</feature>
<dbReference type="EMBL" id="JACEEZ010010713">
    <property type="protein sequence ID" value="KAG0721670.1"/>
    <property type="molecule type" value="Genomic_DNA"/>
</dbReference>
<proteinExistence type="predicted"/>
<organism evidence="3 4">
    <name type="scientific">Chionoecetes opilio</name>
    <name type="common">Atlantic snow crab</name>
    <name type="synonym">Cancer opilio</name>
    <dbReference type="NCBI Taxonomy" id="41210"/>
    <lineage>
        <taxon>Eukaryota</taxon>
        <taxon>Metazoa</taxon>
        <taxon>Ecdysozoa</taxon>
        <taxon>Arthropoda</taxon>
        <taxon>Crustacea</taxon>
        <taxon>Multicrustacea</taxon>
        <taxon>Malacostraca</taxon>
        <taxon>Eumalacostraca</taxon>
        <taxon>Eucarida</taxon>
        <taxon>Decapoda</taxon>
        <taxon>Pleocyemata</taxon>
        <taxon>Brachyura</taxon>
        <taxon>Eubrachyura</taxon>
        <taxon>Majoidea</taxon>
        <taxon>Majidae</taxon>
        <taxon>Chionoecetes</taxon>
    </lineage>
</organism>
<reference evidence="3" key="1">
    <citation type="submission" date="2020-07" db="EMBL/GenBank/DDBJ databases">
        <title>The High-quality genome of the commercially important snow crab, Chionoecetes opilio.</title>
        <authorList>
            <person name="Jeong J.-H."/>
            <person name="Ryu S."/>
        </authorList>
    </citation>
    <scope>NUCLEOTIDE SEQUENCE</scope>
    <source>
        <strain evidence="3">MADBK_172401_WGS</strain>
        <tissue evidence="3">Digestive gland</tissue>
    </source>
</reference>
<dbReference type="OrthoDB" id="6361127at2759"/>
<evidence type="ECO:0000313" key="4">
    <source>
        <dbReference type="Proteomes" id="UP000770661"/>
    </source>
</evidence>
<keyword evidence="4" id="KW-1185">Reference proteome</keyword>
<sequence length="925" mass="101990">MDNDPKVMKEASHILNSECDVTETEPDGDSLWSSGSVGVSEAGTDHSSMDSALRDLPTVRASKDEREDEIERLILAAEALVVERARLGIPTTTTTTSITPKGGLLAGKVRAATITTLVHHKEAFSDNKCGAANSGYFTDLDNAGQASHTSSSLSGEKSIHMNIYCKADQHSVQSRETLSSTSCDSLILSKMSDSSLKDCDSLVPATVMPADHPAGVPKLSLEPTREPEGGWAVGVPEERVAINKVEKEACNSSIRGSSCGAGVHLKEQQAVAQGSHSPLPPHAGVACGEAASVAVHEEGSCLLSLALSATTSLRRLTRLLRQVGALQLGTDTPRLCESVLHELTQHEAHQQGLETKLTAAATNLQTAVVQVRGLEGQWQEQRQQAEVWHAAAQALLQQLEAGLEGCGLHHMLAVTSPRRRYSPRVLEDVGSAVALLTGELSRRLQRLTRAEEEVAHLREELQGVREVLTHRDSRTRLSEAEARQVRQQSQEDLTALRQCLSQAENNLTEAQLENARLSEEAKRQACENSAAFAAVQKKLHEVQHKAETSLTQHARDLLQRGLVFAVHTTEGRRRQAKISLEDDRLYLHCLRDQPLPRGAVTLQVPCTSSELERELHLSGKEKQRLEASVGELKEHLTLRTQQVHLVEDENSQLVESLRLALRQQQAEVEQLHHHLEAGNAEKSHLSQSHNELKQEAAAREEELDEAKVKSEQLNRRVTELEAEQRQTQTDLQHKVDRLSSERSDLEAKVRAQEFVIMQLRTELEMEKVQTRSLGEEATVLGKKARDLQERLWTQAKRWRSNSVASIDTLDHRQGQRLSMGPSSARGSCTSLVHTDEAPPLGRLKSPDPHCPWCRNVSETIEHFLLQCPRFQSHCVVLRSQLLTLNVATCDLPTLLAAAGVHPSRQHAVICLTCAFLRKTGQVQRL</sequence>
<feature type="compositionally biased region" description="Basic and acidic residues" evidence="2">
    <location>
        <begin position="1"/>
        <end position="12"/>
    </location>
</feature>
<keyword evidence="1" id="KW-0175">Coiled coil</keyword>
<dbReference type="PANTHER" id="PTHR23159:SF31">
    <property type="entry name" value="CENTROSOME-ASSOCIATED PROTEIN CEP250 ISOFORM X1"/>
    <property type="match status" value="1"/>
</dbReference>
<feature type="region of interest" description="Disordered" evidence="2">
    <location>
        <begin position="680"/>
        <end position="710"/>
    </location>
</feature>
<comment type="caution">
    <text evidence="3">The sequence shown here is derived from an EMBL/GenBank/DDBJ whole genome shotgun (WGS) entry which is preliminary data.</text>
</comment>
<dbReference type="PANTHER" id="PTHR23159">
    <property type="entry name" value="CENTROSOMAL PROTEIN 2"/>
    <property type="match status" value="1"/>
</dbReference>
<dbReference type="AlphaFoldDB" id="A0A8J4YI04"/>
<feature type="region of interest" description="Disordered" evidence="2">
    <location>
        <begin position="1"/>
        <end position="50"/>
    </location>
</feature>
<evidence type="ECO:0000313" key="3">
    <source>
        <dbReference type="EMBL" id="KAG0721670.1"/>
    </source>
</evidence>
<feature type="coiled-coil region" evidence="1">
    <location>
        <begin position="440"/>
        <end position="527"/>
    </location>
</feature>
<protein>
    <submittedName>
        <fullName evidence="3">Uncharacterized protein</fullName>
    </submittedName>
</protein>
<evidence type="ECO:0000256" key="2">
    <source>
        <dbReference type="SAM" id="MobiDB-lite"/>
    </source>
</evidence>
<name>A0A8J4YI04_CHIOP</name>
<gene>
    <name evidence="3" type="ORF">GWK47_046009</name>
</gene>
<evidence type="ECO:0000256" key="1">
    <source>
        <dbReference type="SAM" id="Coils"/>
    </source>
</evidence>
<dbReference type="Proteomes" id="UP000770661">
    <property type="component" value="Unassembled WGS sequence"/>
</dbReference>